<evidence type="ECO:0000256" key="1">
    <source>
        <dbReference type="ARBA" id="ARBA00022553"/>
    </source>
</evidence>
<reference evidence="4 5" key="1">
    <citation type="journal article" date="2019" name="Int. J. Syst. Evol. Microbiol.">
        <title>The Global Catalogue of Microorganisms (GCM) 10K type strain sequencing project: providing services to taxonomists for standard genome sequencing and annotation.</title>
        <authorList>
            <consortium name="The Broad Institute Genomics Platform"/>
            <consortium name="The Broad Institute Genome Sequencing Center for Infectious Disease"/>
            <person name="Wu L."/>
            <person name="Ma J."/>
        </authorList>
    </citation>
    <scope>NUCLEOTIDE SEQUENCE [LARGE SCALE GENOMIC DNA]</scope>
    <source>
        <strain evidence="4 5">JCM 3380</strain>
    </source>
</reference>
<dbReference type="RefSeq" id="WP_343933442.1">
    <property type="nucleotide sequence ID" value="NZ_BAAABU010000003.1"/>
</dbReference>
<keyword evidence="1" id="KW-0597">Phosphoprotein</keyword>
<organism evidence="4 5">
    <name type="scientific">Saccharothrix mutabilis subsp. mutabilis</name>
    <dbReference type="NCBI Taxonomy" id="66855"/>
    <lineage>
        <taxon>Bacteria</taxon>
        <taxon>Bacillati</taxon>
        <taxon>Actinomycetota</taxon>
        <taxon>Actinomycetes</taxon>
        <taxon>Pseudonocardiales</taxon>
        <taxon>Pseudonocardiaceae</taxon>
        <taxon>Saccharothrix</taxon>
    </lineage>
</organism>
<feature type="domain" description="FHA" evidence="3">
    <location>
        <begin position="156"/>
        <end position="214"/>
    </location>
</feature>
<dbReference type="InterPro" id="IPR050923">
    <property type="entry name" value="Cell_Proc_Reg/RNA_Proc"/>
</dbReference>
<dbReference type="Proteomes" id="UP001500416">
    <property type="component" value="Unassembled WGS sequence"/>
</dbReference>
<proteinExistence type="predicted"/>
<dbReference type="Pfam" id="PF00498">
    <property type="entry name" value="FHA"/>
    <property type="match status" value="1"/>
</dbReference>
<feature type="region of interest" description="Disordered" evidence="2">
    <location>
        <begin position="63"/>
        <end position="109"/>
    </location>
</feature>
<dbReference type="CDD" id="cd00060">
    <property type="entry name" value="FHA"/>
    <property type="match status" value="1"/>
</dbReference>
<evidence type="ECO:0000259" key="3">
    <source>
        <dbReference type="PROSITE" id="PS50006"/>
    </source>
</evidence>
<evidence type="ECO:0000256" key="2">
    <source>
        <dbReference type="SAM" id="MobiDB-lite"/>
    </source>
</evidence>
<dbReference type="PANTHER" id="PTHR23308">
    <property type="entry name" value="NUCLEAR INHIBITOR OF PROTEIN PHOSPHATASE-1"/>
    <property type="match status" value="1"/>
</dbReference>
<dbReference type="EMBL" id="BAAABU010000003">
    <property type="protein sequence ID" value="GAA0222094.1"/>
    <property type="molecule type" value="Genomic_DNA"/>
</dbReference>
<keyword evidence="5" id="KW-1185">Reference proteome</keyword>
<protein>
    <recommendedName>
        <fullName evidence="3">FHA domain-containing protein</fullName>
    </recommendedName>
</protein>
<comment type="caution">
    <text evidence="4">The sequence shown here is derived from an EMBL/GenBank/DDBJ whole genome shotgun (WGS) entry which is preliminary data.</text>
</comment>
<dbReference type="SMART" id="SM00240">
    <property type="entry name" value="FHA"/>
    <property type="match status" value="1"/>
</dbReference>
<dbReference type="InterPro" id="IPR008984">
    <property type="entry name" value="SMAD_FHA_dom_sf"/>
</dbReference>
<dbReference type="InterPro" id="IPR000253">
    <property type="entry name" value="FHA_dom"/>
</dbReference>
<evidence type="ECO:0000313" key="4">
    <source>
        <dbReference type="EMBL" id="GAA0222094.1"/>
    </source>
</evidence>
<dbReference type="PROSITE" id="PS50006">
    <property type="entry name" value="FHA_DOMAIN"/>
    <property type="match status" value="1"/>
</dbReference>
<dbReference type="Gene3D" id="2.60.200.20">
    <property type="match status" value="1"/>
</dbReference>
<name>A0ABN0THV3_9PSEU</name>
<sequence length="244" mass="25292">MATCSSGHTSATDDYCDVCGAAIAEPATPAPVTPPAPAPETEETCAACGAPRVGRFCEDCGHDSLTPPPTPPQPGSARAGSPDLSYPRETLDAGAGGRTPGPATSANAAAARWHVTVEADRAHFDRVVEEAGPDATALAFPEFCPPRRFDLVGPQVTIGRRSRSRGIFPTVDLVGPPEDPGVSHSHALLVPTGDGWSVVDLGSTNGTTVNDEPDPLRPNTPRPLADGDRIHVGAWTTITLRRTP</sequence>
<gene>
    <name evidence="4" type="ORF">GCM10010492_20340</name>
</gene>
<feature type="region of interest" description="Disordered" evidence="2">
    <location>
        <begin position="204"/>
        <end position="228"/>
    </location>
</feature>
<dbReference type="SUPFAM" id="SSF49879">
    <property type="entry name" value="SMAD/FHA domain"/>
    <property type="match status" value="1"/>
</dbReference>
<accession>A0ABN0THV3</accession>
<evidence type="ECO:0000313" key="5">
    <source>
        <dbReference type="Proteomes" id="UP001500416"/>
    </source>
</evidence>
<feature type="compositionally biased region" description="Low complexity" evidence="2">
    <location>
        <begin position="100"/>
        <end position="109"/>
    </location>
</feature>